<reference evidence="2" key="1">
    <citation type="submission" date="2018-02" db="EMBL/GenBank/DDBJ databases">
        <title>Rhizophora mucronata_Transcriptome.</title>
        <authorList>
            <person name="Meera S.P."/>
            <person name="Sreeshan A."/>
            <person name="Augustine A."/>
        </authorList>
    </citation>
    <scope>NUCLEOTIDE SEQUENCE</scope>
    <source>
        <tissue evidence="2">Leaf</tissue>
    </source>
</reference>
<proteinExistence type="predicted"/>
<organism evidence="2">
    <name type="scientific">Rhizophora mucronata</name>
    <name type="common">Asiatic mangrove</name>
    <dbReference type="NCBI Taxonomy" id="61149"/>
    <lineage>
        <taxon>Eukaryota</taxon>
        <taxon>Viridiplantae</taxon>
        <taxon>Streptophyta</taxon>
        <taxon>Embryophyta</taxon>
        <taxon>Tracheophyta</taxon>
        <taxon>Spermatophyta</taxon>
        <taxon>Magnoliopsida</taxon>
        <taxon>eudicotyledons</taxon>
        <taxon>Gunneridae</taxon>
        <taxon>Pentapetalae</taxon>
        <taxon>rosids</taxon>
        <taxon>fabids</taxon>
        <taxon>Malpighiales</taxon>
        <taxon>Rhizophoraceae</taxon>
        <taxon>Rhizophora</taxon>
    </lineage>
</organism>
<name>A0A2P2LRP5_RHIMU</name>
<dbReference type="EMBL" id="GGEC01040162">
    <property type="protein sequence ID" value="MBX20646.1"/>
    <property type="molecule type" value="Transcribed_RNA"/>
</dbReference>
<accession>A0A2P2LRP5</accession>
<keyword evidence="1" id="KW-1133">Transmembrane helix</keyword>
<evidence type="ECO:0000256" key="1">
    <source>
        <dbReference type="SAM" id="Phobius"/>
    </source>
</evidence>
<keyword evidence="1" id="KW-0472">Membrane</keyword>
<dbReference type="AlphaFoldDB" id="A0A2P2LRP5"/>
<sequence>MSLNKSLFRIMGIHMQFVLGNTLSLSFCFSLSVFSLFFLVKLFSFVPNSAAKERALVRPGESLSLSLPPLE</sequence>
<evidence type="ECO:0000313" key="2">
    <source>
        <dbReference type="EMBL" id="MBX20646.1"/>
    </source>
</evidence>
<protein>
    <submittedName>
        <fullName evidence="2">Uncharacterized protein</fullName>
    </submittedName>
</protein>
<keyword evidence="1" id="KW-0812">Transmembrane</keyword>
<feature type="transmembrane region" description="Helical" evidence="1">
    <location>
        <begin position="21"/>
        <end position="40"/>
    </location>
</feature>